<evidence type="ECO:0000313" key="2">
    <source>
        <dbReference type="Proteomes" id="UP000032247"/>
    </source>
</evidence>
<protein>
    <submittedName>
        <fullName evidence="1">Uncharacterized protein</fullName>
    </submittedName>
</protein>
<sequence length="40" mass="4634">MPINVRIKASTGYMRLVSGVLMGTATEDYKNDYLFRDIFF</sequence>
<comment type="caution">
    <text evidence="1">The sequence shown here is derived from an EMBL/GenBank/DDBJ whole genome shotgun (WGS) entry which is preliminary data.</text>
</comment>
<dbReference type="AlphaFoldDB" id="A0A0D1KVK2"/>
<gene>
    <name evidence="1" type="ORF">SC09_Contig19orf01337</name>
</gene>
<name>A0A0D1KVK2_BACIU</name>
<proteinExistence type="predicted"/>
<reference evidence="1 2" key="1">
    <citation type="submission" date="2014-12" db="EMBL/GenBank/DDBJ databases">
        <title>Comparative genome analysis of Bacillus coagulans HM-08, Clostridium butyricum HM-68, Bacillus subtilis HM-66 and Bacillus licheniformis BL-09.</title>
        <authorList>
            <person name="Zhang H."/>
        </authorList>
    </citation>
    <scope>NUCLEOTIDE SEQUENCE [LARGE SCALE GENOMIC DNA]</scope>
    <source>
        <strain evidence="1 2">HM-66</strain>
    </source>
</reference>
<accession>A0A0D1KVK2</accession>
<dbReference type="EMBL" id="JXBC01000002">
    <property type="protein sequence ID" value="KIU12775.1"/>
    <property type="molecule type" value="Genomic_DNA"/>
</dbReference>
<evidence type="ECO:0000313" key="1">
    <source>
        <dbReference type="EMBL" id="KIU12775.1"/>
    </source>
</evidence>
<dbReference type="PATRIC" id="fig|1423.173.peg.1656"/>
<dbReference type="Proteomes" id="UP000032247">
    <property type="component" value="Unassembled WGS sequence"/>
</dbReference>
<organism evidence="1 2">
    <name type="scientific">Bacillus subtilis</name>
    <dbReference type="NCBI Taxonomy" id="1423"/>
    <lineage>
        <taxon>Bacteria</taxon>
        <taxon>Bacillati</taxon>
        <taxon>Bacillota</taxon>
        <taxon>Bacilli</taxon>
        <taxon>Bacillales</taxon>
        <taxon>Bacillaceae</taxon>
        <taxon>Bacillus</taxon>
    </lineage>
</organism>